<evidence type="ECO:0000313" key="13">
    <source>
        <dbReference type="EMBL" id="RAI38459.1"/>
    </source>
</evidence>
<name>A0A327KI50_9BRAD</name>
<dbReference type="RefSeq" id="WP_111357532.1">
    <property type="nucleotide sequence ID" value="NZ_NHSK01000104.1"/>
</dbReference>
<dbReference type="InterPro" id="IPR006194">
    <property type="entry name" value="Gly-tRNA-synth_heterodimer"/>
</dbReference>
<evidence type="ECO:0000256" key="5">
    <source>
        <dbReference type="ARBA" id="ARBA00022598"/>
    </source>
</evidence>
<comment type="subcellular location">
    <subcellularLocation>
        <location evidence="1 11">Cytoplasm</location>
    </subcellularLocation>
</comment>
<gene>
    <name evidence="11" type="primary">glyS</name>
    <name evidence="13" type="ORF">CH338_12650</name>
</gene>
<keyword evidence="8 11" id="KW-0648">Protein biosynthesis</keyword>
<evidence type="ECO:0000256" key="10">
    <source>
        <dbReference type="ARBA" id="ARBA00047937"/>
    </source>
</evidence>
<keyword evidence="14" id="KW-1185">Reference proteome</keyword>
<evidence type="ECO:0000256" key="8">
    <source>
        <dbReference type="ARBA" id="ARBA00022917"/>
    </source>
</evidence>
<dbReference type="Pfam" id="PF05746">
    <property type="entry name" value="DALR_1"/>
    <property type="match status" value="1"/>
</dbReference>
<keyword evidence="7 11" id="KW-0067">ATP-binding</keyword>
<dbReference type="Proteomes" id="UP000248863">
    <property type="component" value="Unassembled WGS sequence"/>
</dbReference>
<dbReference type="PROSITE" id="PS50861">
    <property type="entry name" value="AA_TRNA_LIGASE_II_GLYAB"/>
    <property type="match status" value="1"/>
</dbReference>
<comment type="subunit">
    <text evidence="3 11">Tetramer of two alpha and two beta subunits.</text>
</comment>
<evidence type="ECO:0000313" key="14">
    <source>
        <dbReference type="Proteomes" id="UP000248863"/>
    </source>
</evidence>
<keyword evidence="5 11" id="KW-0436">Ligase</keyword>
<comment type="caution">
    <text evidence="13">The sequence shown here is derived from an EMBL/GenBank/DDBJ whole genome shotgun (WGS) entry which is preliminary data.</text>
</comment>
<dbReference type="Pfam" id="PF02092">
    <property type="entry name" value="tRNA_synt_2f"/>
    <property type="match status" value="1"/>
</dbReference>
<evidence type="ECO:0000256" key="11">
    <source>
        <dbReference type="HAMAP-Rule" id="MF_00255"/>
    </source>
</evidence>
<dbReference type="GO" id="GO:0006420">
    <property type="term" value="P:arginyl-tRNA aminoacylation"/>
    <property type="evidence" value="ECO:0007669"/>
    <property type="project" value="InterPro"/>
</dbReference>
<dbReference type="NCBIfam" id="TIGR00211">
    <property type="entry name" value="glyS"/>
    <property type="match status" value="1"/>
</dbReference>
<dbReference type="GO" id="GO:0006426">
    <property type="term" value="P:glycyl-tRNA aminoacylation"/>
    <property type="evidence" value="ECO:0007669"/>
    <property type="project" value="UniProtKB-UniRule"/>
</dbReference>
<reference evidence="13 14" key="1">
    <citation type="submission" date="2017-07" db="EMBL/GenBank/DDBJ databases">
        <title>Draft Genome Sequences of Select Purple Nonsulfur Bacteria.</title>
        <authorList>
            <person name="Lasarre B."/>
            <person name="Mckinlay J.B."/>
        </authorList>
    </citation>
    <scope>NUCLEOTIDE SEQUENCE [LARGE SCALE GENOMIC DNA]</scope>
    <source>
        <strain evidence="13 14">DSM 11907</strain>
    </source>
</reference>
<dbReference type="EC" id="6.1.1.14" evidence="11"/>
<dbReference type="AlphaFoldDB" id="A0A327KI50"/>
<evidence type="ECO:0000256" key="2">
    <source>
        <dbReference type="ARBA" id="ARBA00008226"/>
    </source>
</evidence>
<accession>A0A327KI50</accession>
<dbReference type="GO" id="GO:0005524">
    <property type="term" value="F:ATP binding"/>
    <property type="evidence" value="ECO:0007669"/>
    <property type="project" value="UniProtKB-UniRule"/>
</dbReference>
<dbReference type="HAMAP" id="MF_00255">
    <property type="entry name" value="Gly_tRNA_synth_beta"/>
    <property type="match status" value="1"/>
</dbReference>
<protein>
    <recommendedName>
        <fullName evidence="11">Glycine--tRNA ligase beta subunit</fullName>
        <ecNumber evidence="11">6.1.1.14</ecNumber>
    </recommendedName>
    <alternativeName>
        <fullName evidence="11">Glycyl-tRNA synthetase beta subunit</fullName>
        <shortName evidence="11">GlyRS</shortName>
    </alternativeName>
</protein>
<keyword evidence="6 11" id="KW-0547">Nucleotide-binding</keyword>
<dbReference type="GO" id="GO:0004820">
    <property type="term" value="F:glycine-tRNA ligase activity"/>
    <property type="evidence" value="ECO:0007669"/>
    <property type="project" value="UniProtKB-UniRule"/>
</dbReference>
<evidence type="ECO:0000256" key="7">
    <source>
        <dbReference type="ARBA" id="ARBA00022840"/>
    </source>
</evidence>
<dbReference type="GO" id="GO:0004814">
    <property type="term" value="F:arginine-tRNA ligase activity"/>
    <property type="evidence" value="ECO:0007669"/>
    <property type="project" value="InterPro"/>
</dbReference>
<evidence type="ECO:0000256" key="6">
    <source>
        <dbReference type="ARBA" id="ARBA00022741"/>
    </source>
</evidence>
<comment type="catalytic activity">
    <reaction evidence="10 11">
        <text>tRNA(Gly) + glycine + ATP = glycyl-tRNA(Gly) + AMP + diphosphate</text>
        <dbReference type="Rhea" id="RHEA:16013"/>
        <dbReference type="Rhea" id="RHEA-COMP:9664"/>
        <dbReference type="Rhea" id="RHEA-COMP:9683"/>
        <dbReference type="ChEBI" id="CHEBI:30616"/>
        <dbReference type="ChEBI" id="CHEBI:33019"/>
        <dbReference type="ChEBI" id="CHEBI:57305"/>
        <dbReference type="ChEBI" id="CHEBI:78442"/>
        <dbReference type="ChEBI" id="CHEBI:78522"/>
        <dbReference type="ChEBI" id="CHEBI:456215"/>
        <dbReference type="EC" id="6.1.1.14"/>
    </reaction>
</comment>
<keyword evidence="4 11" id="KW-0963">Cytoplasm</keyword>
<evidence type="ECO:0000256" key="4">
    <source>
        <dbReference type="ARBA" id="ARBA00022490"/>
    </source>
</evidence>
<keyword evidence="9 11" id="KW-0030">Aminoacyl-tRNA synthetase</keyword>
<dbReference type="EMBL" id="NPEU01000125">
    <property type="protein sequence ID" value="RAI38459.1"/>
    <property type="molecule type" value="Genomic_DNA"/>
</dbReference>
<evidence type="ECO:0000256" key="1">
    <source>
        <dbReference type="ARBA" id="ARBA00004496"/>
    </source>
</evidence>
<sequence>MPDLLFELFSEEIPARMQGRAAEDLKKLVTDKLVDAGLVYEGATAFATPRRLALAVQGIPARQPDLREEKKGPRVGAPEKAIEGFLKSAGLASIAQATVQKDPKKGDFYVALVEKPGRPAIEVLAEILPLVVRTFPWPKSMRWGSGRLTWVRPLHSIVATFGPETEDPDIVPFAVDHITAGDTTRGHRFLAPGAFRVKHHDDYVEKLLQAKVVLDPARRRDIILHEAKQLAFAQGFELVEDQGLLEEVAGLVEWPVVLMGSFDPAFLKIPDEVIRSTIRANQKCFVVRDPKTGKLAPRFILVSNTEATDGGKAIVAGNERVIRARLSDAKFFYETDLSTKLEDRLKKFDQIVFHEKLGTQAERIARIERLAVELAPLVGADVEKVRRAATLCKADLLTEVVGEFPELQGLMGKYYALAQGEDSSVAAACEEHYKPQGPADRVPTDPVSIAVALADKLDTLVGFWAIDEKPTGSKDPYALRRAALGVIRIILENGLRLGLVSVTDAHLAVMAGLVPAIHASSAARTGKDVDARDKPAHDGLTRDLLAFFADRLKVQLREQGARHDLVDAVFALEGQDDLVKIVRRVEALAKFLDTEDGKNLLAGVKRATNILRIEEKRDGTRYAGAVDAALLREDAERALARAVDTARTEAEAAVVREDFSAAMAAVATLRPVVDAFFDKVTVNADDAAVRANRLRLLDGIRAATLAVADFSRIEG</sequence>
<proteinExistence type="inferred from homology"/>
<dbReference type="GO" id="GO:0005829">
    <property type="term" value="C:cytosol"/>
    <property type="evidence" value="ECO:0007669"/>
    <property type="project" value="TreeGrafter"/>
</dbReference>
<dbReference type="InterPro" id="IPR015944">
    <property type="entry name" value="Gly-tRNA-synth_bsu"/>
</dbReference>
<evidence type="ECO:0000259" key="12">
    <source>
        <dbReference type="Pfam" id="PF05746"/>
    </source>
</evidence>
<dbReference type="PRINTS" id="PR01045">
    <property type="entry name" value="TRNASYNTHGB"/>
</dbReference>
<evidence type="ECO:0000256" key="9">
    <source>
        <dbReference type="ARBA" id="ARBA00023146"/>
    </source>
</evidence>
<dbReference type="PANTHER" id="PTHR30075">
    <property type="entry name" value="GLYCYL-TRNA SYNTHETASE"/>
    <property type="match status" value="1"/>
</dbReference>
<comment type="similarity">
    <text evidence="2 11">Belongs to the class-II aminoacyl-tRNA synthetase family.</text>
</comment>
<organism evidence="13 14">
    <name type="scientific">Rhodoplanes elegans</name>
    <dbReference type="NCBI Taxonomy" id="29408"/>
    <lineage>
        <taxon>Bacteria</taxon>
        <taxon>Pseudomonadati</taxon>
        <taxon>Pseudomonadota</taxon>
        <taxon>Alphaproteobacteria</taxon>
        <taxon>Hyphomicrobiales</taxon>
        <taxon>Nitrobacteraceae</taxon>
        <taxon>Rhodoplanes</taxon>
    </lineage>
</organism>
<evidence type="ECO:0000256" key="3">
    <source>
        <dbReference type="ARBA" id="ARBA00011209"/>
    </source>
</evidence>
<dbReference type="InterPro" id="IPR008909">
    <property type="entry name" value="DALR_anticod-bd"/>
</dbReference>
<dbReference type="OrthoDB" id="9775440at2"/>
<feature type="domain" description="DALR anticodon binding" evidence="12">
    <location>
        <begin position="604"/>
        <end position="701"/>
    </location>
</feature>
<dbReference type="PANTHER" id="PTHR30075:SF2">
    <property type="entry name" value="GLYCINE--TRNA LIGASE, CHLOROPLASTIC_MITOCHONDRIAL 2"/>
    <property type="match status" value="1"/>
</dbReference>
<dbReference type="SUPFAM" id="SSF109604">
    <property type="entry name" value="HD-domain/PDEase-like"/>
    <property type="match status" value="1"/>
</dbReference>